<dbReference type="Proteomes" id="UP001652740">
    <property type="component" value="Unplaced"/>
</dbReference>
<gene>
    <name evidence="7" type="primary">LOC128200724</name>
</gene>
<feature type="domain" description="Vitellogenin" evidence="5">
    <location>
        <begin position="42"/>
        <end position="327"/>
    </location>
</feature>
<dbReference type="PANTHER" id="PTHR23345">
    <property type="entry name" value="VITELLOGENIN-RELATED"/>
    <property type="match status" value="1"/>
</dbReference>
<sequence length="327" mass="37512">MNWCVILVFLCFAGLAYGSGNSLKDPYICGSPSCAPSEKFKYLSQIIYHYDYKVNVETYFAGSSNNRSTLNITASVQLQFITPCEGLLQLSEVTLSDQDEDYPVERAEKFVLAVSQYDLRFAFHDGVISEICPQEQEEDWVLNFKRAILSLLQNTMKRFDINFKGVEKDIHGTCNVDYAVRGQADTSLILVKTRDLAQCTNRYKYRSILQSVRYDFQSKFQTWPVLKSESKCRIAVDHYIYKTVNCKERHLFEPFSGKNSGAMTTVVQDLVLKNEVNKTDIEIMEAQPKGWNIIQKRLNLLHHHSPHTKIESGELKSARDVLKLLCL</sequence>
<proteinExistence type="predicted"/>
<name>A0ABM3MIR2_GALME</name>
<feature type="signal peptide" evidence="4">
    <location>
        <begin position="1"/>
        <end position="18"/>
    </location>
</feature>
<evidence type="ECO:0000256" key="4">
    <source>
        <dbReference type="SAM" id="SignalP"/>
    </source>
</evidence>
<organism evidence="6 7">
    <name type="scientific">Galleria mellonella</name>
    <name type="common">Greater wax moth</name>
    <dbReference type="NCBI Taxonomy" id="7137"/>
    <lineage>
        <taxon>Eukaryota</taxon>
        <taxon>Metazoa</taxon>
        <taxon>Ecdysozoa</taxon>
        <taxon>Arthropoda</taxon>
        <taxon>Hexapoda</taxon>
        <taxon>Insecta</taxon>
        <taxon>Pterygota</taxon>
        <taxon>Neoptera</taxon>
        <taxon>Endopterygota</taxon>
        <taxon>Lepidoptera</taxon>
        <taxon>Glossata</taxon>
        <taxon>Ditrysia</taxon>
        <taxon>Pyraloidea</taxon>
        <taxon>Pyralidae</taxon>
        <taxon>Galleriinae</taxon>
        <taxon>Galleria</taxon>
    </lineage>
</organism>
<dbReference type="InterPro" id="IPR015816">
    <property type="entry name" value="Vitellinogen_b-sht_N"/>
</dbReference>
<evidence type="ECO:0000256" key="3">
    <source>
        <dbReference type="PROSITE-ProRule" id="PRU00557"/>
    </source>
</evidence>
<accession>A0ABM3MIR2</accession>
<evidence type="ECO:0000313" key="6">
    <source>
        <dbReference type="Proteomes" id="UP001652740"/>
    </source>
</evidence>
<evidence type="ECO:0000256" key="2">
    <source>
        <dbReference type="ARBA" id="ARBA00022761"/>
    </source>
</evidence>
<protein>
    <submittedName>
        <fullName evidence="7">Apolipoprotein B-100-like</fullName>
    </submittedName>
</protein>
<dbReference type="GeneID" id="128200724"/>
<dbReference type="RefSeq" id="XP_052751005.1">
    <property type="nucleotide sequence ID" value="XM_052895045.1"/>
</dbReference>
<keyword evidence="2" id="KW-0758">Storage protein</keyword>
<evidence type="ECO:0000259" key="5">
    <source>
        <dbReference type="PROSITE" id="PS51211"/>
    </source>
</evidence>
<dbReference type="Gene3D" id="2.30.230.10">
    <property type="entry name" value="Lipovitellin, beta-sheet shell regions, chain A"/>
    <property type="match status" value="1"/>
</dbReference>
<comment type="caution">
    <text evidence="3">Lacks conserved residue(s) required for the propagation of feature annotation.</text>
</comment>
<reference evidence="7" key="1">
    <citation type="submission" date="2025-08" db="UniProtKB">
        <authorList>
            <consortium name="RefSeq"/>
        </authorList>
    </citation>
    <scope>IDENTIFICATION</scope>
    <source>
        <tissue evidence="7">Whole larvae</tissue>
    </source>
</reference>
<keyword evidence="1 4" id="KW-0732">Signal</keyword>
<dbReference type="Pfam" id="PF01347">
    <property type="entry name" value="Vitellogenin_N"/>
    <property type="match status" value="1"/>
</dbReference>
<evidence type="ECO:0000313" key="7">
    <source>
        <dbReference type="RefSeq" id="XP_052751005.1"/>
    </source>
</evidence>
<evidence type="ECO:0000256" key="1">
    <source>
        <dbReference type="ARBA" id="ARBA00022729"/>
    </source>
</evidence>
<feature type="chain" id="PRO_5046572857" evidence="4">
    <location>
        <begin position="19"/>
        <end position="327"/>
    </location>
</feature>
<dbReference type="PROSITE" id="PS51211">
    <property type="entry name" value="VITELLOGENIN"/>
    <property type="match status" value="1"/>
</dbReference>
<dbReference type="InterPro" id="IPR001747">
    <property type="entry name" value="Vitellogenin_N"/>
</dbReference>
<dbReference type="SUPFAM" id="SSF56968">
    <property type="entry name" value="Lipovitellin-phosvitin complex, beta-sheet shell regions"/>
    <property type="match status" value="1"/>
</dbReference>
<dbReference type="InterPro" id="IPR015819">
    <property type="entry name" value="Lipid_transp_b-sht_shell"/>
</dbReference>
<keyword evidence="6" id="KW-1185">Reference proteome</keyword>
<dbReference type="PANTHER" id="PTHR23345:SF15">
    <property type="entry name" value="VITELLOGENIN 1-RELATED"/>
    <property type="match status" value="1"/>
</dbReference>
<dbReference type="InterPro" id="IPR050733">
    <property type="entry name" value="Vitellogenin/Apolipophorin"/>
</dbReference>